<proteinExistence type="predicted"/>
<reference evidence="1" key="1">
    <citation type="submission" date="2024-03" db="EMBL/GenBank/DDBJ databases">
        <title>WGS assembly of Saponaria officinalis var. Norfolk2.</title>
        <authorList>
            <person name="Jenkins J."/>
            <person name="Shu S."/>
            <person name="Grimwood J."/>
            <person name="Barry K."/>
            <person name="Goodstein D."/>
            <person name="Schmutz J."/>
            <person name="Leebens-Mack J."/>
            <person name="Osbourn A."/>
        </authorList>
    </citation>
    <scope>NUCLEOTIDE SEQUENCE [LARGE SCALE GENOMIC DNA]</scope>
    <source>
        <strain evidence="1">JIC</strain>
    </source>
</reference>
<gene>
    <name evidence="1" type="ORF">RND81_12G010200</name>
</gene>
<dbReference type="Proteomes" id="UP001443914">
    <property type="component" value="Unassembled WGS sequence"/>
</dbReference>
<evidence type="ECO:0000313" key="2">
    <source>
        <dbReference type="Proteomes" id="UP001443914"/>
    </source>
</evidence>
<name>A0AAW1H500_SAPOF</name>
<comment type="caution">
    <text evidence="1">The sequence shown here is derived from an EMBL/GenBank/DDBJ whole genome shotgun (WGS) entry which is preliminary data.</text>
</comment>
<keyword evidence="2" id="KW-1185">Reference proteome</keyword>
<organism evidence="1 2">
    <name type="scientific">Saponaria officinalis</name>
    <name type="common">Common soapwort</name>
    <name type="synonym">Lychnis saponaria</name>
    <dbReference type="NCBI Taxonomy" id="3572"/>
    <lineage>
        <taxon>Eukaryota</taxon>
        <taxon>Viridiplantae</taxon>
        <taxon>Streptophyta</taxon>
        <taxon>Embryophyta</taxon>
        <taxon>Tracheophyta</taxon>
        <taxon>Spermatophyta</taxon>
        <taxon>Magnoliopsida</taxon>
        <taxon>eudicotyledons</taxon>
        <taxon>Gunneridae</taxon>
        <taxon>Pentapetalae</taxon>
        <taxon>Caryophyllales</taxon>
        <taxon>Caryophyllaceae</taxon>
        <taxon>Caryophylleae</taxon>
        <taxon>Saponaria</taxon>
    </lineage>
</organism>
<protein>
    <submittedName>
        <fullName evidence="1">Uncharacterized protein</fullName>
    </submittedName>
</protein>
<evidence type="ECO:0000313" key="1">
    <source>
        <dbReference type="EMBL" id="KAK9671157.1"/>
    </source>
</evidence>
<sequence>MEGLLEFQSGGFDPSLPPIFNVYQDEDMSYFYPEVPPVFDEIHVTEEPVEFSSSSYYKSPLEINMAAKLDGYFQKDLAKTLSKLVARCFAILWLHSTHPNRTLNFTISLNCSILVSALIFQYRLQPVHTSMPSTKEFQLLFGSFEPNWYSIPVDFIGLRIGTILFEEREYDTSWTTG</sequence>
<dbReference type="AlphaFoldDB" id="A0AAW1H500"/>
<dbReference type="EMBL" id="JBDFQZ010000012">
    <property type="protein sequence ID" value="KAK9671157.1"/>
    <property type="molecule type" value="Genomic_DNA"/>
</dbReference>
<accession>A0AAW1H500</accession>